<feature type="transmembrane region" description="Helical" evidence="1">
    <location>
        <begin position="69"/>
        <end position="94"/>
    </location>
</feature>
<dbReference type="KEGG" id="acr:Acry_0521"/>
<protein>
    <submittedName>
        <fullName evidence="2">Uncharacterized protein</fullName>
    </submittedName>
</protein>
<dbReference type="EMBL" id="CP000697">
    <property type="protein sequence ID" value="ABQ29745.1"/>
    <property type="molecule type" value="Genomic_DNA"/>
</dbReference>
<dbReference type="Proteomes" id="UP000000245">
    <property type="component" value="Chromosome"/>
</dbReference>
<sequence length="107" mass="12031">MSVLVPEPAAVSGAESPVPAVLSSAQRGAVKCFYGRIYNLFSIYEHLLHLLEKYLLGRRSSANIFRINAINIGWCAMWISLGSNFVVIVSFPMYHDVRGIRHHREVD</sequence>
<gene>
    <name evidence="2" type="ordered locus">Acry_0521</name>
</gene>
<organism evidence="2 3">
    <name type="scientific">Acidiphilium cryptum (strain JF-5)</name>
    <dbReference type="NCBI Taxonomy" id="349163"/>
    <lineage>
        <taxon>Bacteria</taxon>
        <taxon>Pseudomonadati</taxon>
        <taxon>Pseudomonadota</taxon>
        <taxon>Alphaproteobacteria</taxon>
        <taxon>Acetobacterales</taxon>
        <taxon>Acidocellaceae</taxon>
        <taxon>Acidiphilium</taxon>
    </lineage>
</organism>
<evidence type="ECO:0000313" key="3">
    <source>
        <dbReference type="Proteomes" id="UP000000245"/>
    </source>
</evidence>
<keyword evidence="1" id="KW-1133">Transmembrane helix</keyword>
<reference evidence="2 3" key="1">
    <citation type="submission" date="2007-05" db="EMBL/GenBank/DDBJ databases">
        <title>Complete sequence of chromosome of Acidiphilium cryptum JF-5.</title>
        <authorList>
            <consortium name="US DOE Joint Genome Institute"/>
            <person name="Copeland A."/>
            <person name="Lucas S."/>
            <person name="Lapidus A."/>
            <person name="Barry K."/>
            <person name="Detter J.C."/>
            <person name="Glavina del Rio T."/>
            <person name="Hammon N."/>
            <person name="Israni S."/>
            <person name="Dalin E."/>
            <person name="Tice H."/>
            <person name="Pitluck S."/>
            <person name="Sims D."/>
            <person name="Brettin T."/>
            <person name="Bruce D."/>
            <person name="Han C."/>
            <person name="Schmutz J."/>
            <person name="Larimer F."/>
            <person name="Land M."/>
            <person name="Hauser L."/>
            <person name="Kyrpides N."/>
            <person name="Kim E."/>
            <person name="Magnuson T."/>
            <person name="Richardson P."/>
        </authorList>
    </citation>
    <scope>NUCLEOTIDE SEQUENCE [LARGE SCALE GENOMIC DNA]</scope>
    <source>
        <strain evidence="2 3">JF-5</strain>
    </source>
</reference>
<dbReference type="RefSeq" id="WP_011941581.1">
    <property type="nucleotide sequence ID" value="NC_009484.1"/>
</dbReference>
<keyword evidence="1" id="KW-0472">Membrane</keyword>
<evidence type="ECO:0000313" key="2">
    <source>
        <dbReference type="EMBL" id="ABQ29745.1"/>
    </source>
</evidence>
<name>A5FVW3_ACICJ</name>
<proteinExistence type="predicted"/>
<dbReference type="STRING" id="349163.Acry_0521"/>
<accession>A5FVW3</accession>
<evidence type="ECO:0000256" key="1">
    <source>
        <dbReference type="SAM" id="Phobius"/>
    </source>
</evidence>
<dbReference type="HOGENOM" id="CLU_2434140_0_0_5"/>
<keyword evidence="1" id="KW-0812">Transmembrane</keyword>
<keyword evidence="3" id="KW-1185">Reference proteome</keyword>
<dbReference type="AlphaFoldDB" id="A5FVW3"/>